<protein>
    <recommendedName>
        <fullName evidence="3">NmrA-like domain-containing protein</fullName>
    </recommendedName>
</protein>
<dbReference type="AlphaFoldDB" id="A0A9N9Q1J7"/>
<dbReference type="EMBL" id="CAJVRM010000020">
    <property type="protein sequence ID" value="CAG8971462.1"/>
    <property type="molecule type" value="Genomic_DNA"/>
</dbReference>
<evidence type="ECO:0000313" key="2">
    <source>
        <dbReference type="Proteomes" id="UP000701801"/>
    </source>
</evidence>
<dbReference type="PANTHER" id="PTHR43162:SF1">
    <property type="entry name" value="PRESTALK A DIFFERENTIATION PROTEIN A"/>
    <property type="match status" value="1"/>
</dbReference>
<accession>A0A9N9Q1J7</accession>
<evidence type="ECO:0008006" key="3">
    <source>
        <dbReference type="Google" id="ProtNLM"/>
    </source>
</evidence>
<sequence>MKFFIERAKSHGVSRFVLLSASILEVGDGPAMGGVAGYVKGLGAEWAVLRPSWFMDNSQIITAAGDGKLPFVSADDIAAVAFHALTDEKAHNTDHLILGPELWTYGEVAGLLSKFLSRTVTHVSISEQELADAMKGFGIESRLDAFVKEGREELIFEKGKGVVEEVTGKKARGLEEYMKDCIGRKVWV</sequence>
<dbReference type="Gene3D" id="3.90.25.10">
    <property type="entry name" value="UDP-galactose 4-epimerase, domain 1"/>
    <property type="match status" value="1"/>
</dbReference>
<dbReference type="Gene3D" id="3.40.50.720">
    <property type="entry name" value="NAD(P)-binding Rossmann-like Domain"/>
    <property type="match status" value="1"/>
</dbReference>
<reference evidence="1" key="1">
    <citation type="submission" date="2021-07" db="EMBL/GenBank/DDBJ databases">
        <authorList>
            <person name="Durling M."/>
        </authorList>
    </citation>
    <scope>NUCLEOTIDE SEQUENCE</scope>
</reference>
<comment type="caution">
    <text evidence="1">The sequence shown here is derived from an EMBL/GenBank/DDBJ whole genome shotgun (WGS) entry which is preliminary data.</text>
</comment>
<evidence type="ECO:0000313" key="1">
    <source>
        <dbReference type="EMBL" id="CAG8971462.1"/>
    </source>
</evidence>
<dbReference type="OrthoDB" id="9997102at2759"/>
<dbReference type="InterPro" id="IPR036291">
    <property type="entry name" value="NAD(P)-bd_dom_sf"/>
</dbReference>
<gene>
    <name evidence="1" type="ORF">HYALB_00002046</name>
</gene>
<name>A0A9N9Q1J7_9HELO</name>
<keyword evidence="2" id="KW-1185">Reference proteome</keyword>
<organism evidence="1 2">
    <name type="scientific">Hymenoscyphus albidus</name>
    <dbReference type="NCBI Taxonomy" id="595503"/>
    <lineage>
        <taxon>Eukaryota</taxon>
        <taxon>Fungi</taxon>
        <taxon>Dikarya</taxon>
        <taxon>Ascomycota</taxon>
        <taxon>Pezizomycotina</taxon>
        <taxon>Leotiomycetes</taxon>
        <taxon>Helotiales</taxon>
        <taxon>Helotiaceae</taxon>
        <taxon>Hymenoscyphus</taxon>
    </lineage>
</organism>
<proteinExistence type="predicted"/>
<dbReference type="Proteomes" id="UP000701801">
    <property type="component" value="Unassembled WGS sequence"/>
</dbReference>
<dbReference type="SUPFAM" id="SSF51735">
    <property type="entry name" value="NAD(P)-binding Rossmann-fold domains"/>
    <property type="match status" value="1"/>
</dbReference>
<dbReference type="PANTHER" id="PTHR43162">
    <property type="match status" value="1"/>
</dbReference>
<dbReference type="InterPro" id="IPR051604">
    <property type="entry name" value="Ergot_Alk_Oxidoreductase"/>
</dbReference>